<evidence type="ECO:0000256" key="11">
    <source>
        <dbReference type="HAMAP-Rule" id="MF_01211"/>
    </source>
</evidence>
<accession>A0A410QB80</accession>
<evidence type="ECO:0000256" key="5">
    <source>
        <dbReference type="ARBA" id="ARBA00022723"/>
    </source>
</evidence>
<dbReference type="PIRSF" id="PIRSF006816">
    <property type="entry name" value="Cyc3_hyd_g"/>
    <property type="match status" value="1"/>
</dbReference>
<evidence type="ECO:0000256" key="7">
    <source>
        <dbReference type="ARBA" id="ARBA00022975"/>
    </source>
</evidence>
<comment type="pathway">
    <text evidence="11">Pyrimidine metabolism; UMP biosynthesis via de novo pathway; orotate from (S)-dihydroorotate (NAD(+) route): step 1/1.</text>
</comment>
<dbReference type="EMBL" id="CP035282">
    <property type="protein sequence ID" value="QAT61282.1"/>
    <property type="molecule type" value="Genomic_DNA"/>
</dbReference>
<comment type="cofactor">
    <cofactor evidence="13">
        <name>[2Fe-2S] cluster</name>
        <dbReference type="ChEBI" id="CHEBI:190135"/>
    </cofactor>
    <text evidence="13">Binds 1 [2Fe-2S] cluster per subunit.</text>
</comment>
<keyword evidence="6 11" id="KW-0274">FAD</keyword>
<comment type="cofactor">
    <cofactor evidence="11 12">
        <name>FAD</name>
        <dbReference type="ChEBI" id="CHEBI:57692"/>
    </cofactor>
    <text evidence="11 12">Binds 1 FAD per subunit.</text>
</comment>
<comment type="similarity">
    <text evidence="1 11">Belongs to the PyrK family.</text>
</comment>
<evidence type="ECO:0000256" key="8">
    <source>
        <dbReference type="ARBA" id="ARBA00022982"/>
    </source>
</evidence>
<reference evidence="16" key="1">
    <citation type="submission" date="2019-01" db="EMBL/GenBank/DDBJ databases">
        <title>Draft genomes of a novel of Sporanaerobacter strains.</title>
        <authorList>
            <person name="Ma S."/>
        </authorList>
    </citation>
    <scope>NUCLEOTIDE SEQUENCE [LARGE SCALE GENOMIC DNA]</scope>
    <source>
        <strain evidence="16">NJN-17</strain>
    </source>
</reference>
<evidence type="ECO:0000256" key="2">
    <source>
        <dbReference type="ARBA" id="ARBA00022448"/>
    </source>
</evidence>
<dbReference type="Pfam" id="PF10418">
    <property type="entry name" value="DHODB_Fe-S_bind"/>
    <property type="match status" value="1"/>
</dbReference>
<dbReference type="InterPro" id="IPR037117">
    <property type="entry name" value="Dihydroorotate_DH_ele_sf"/>
</dbReference>
<dbReference type="PROSITE" id="PS51384">
    <property type="entry name" value="FAD_FR"/>
    <property type="match status" value="1"/>
</dbReference>
<feature type="binding site" evidence="11 12">
    <location>
        <begin position="72"/>
        <end position="73"/>
    </location>
    <ligand>
        <name>FAD</name>
        <dbReference type="ChEBI" id="CHEBI:57692"/>
    </ligand>
</feature>
<name>A0A410QB80_9FIRM</name>
<protein>
    <recommendedName>
        <fullName evidence="11">Dihydroorotate dehydrogenase B (NAD(+)), electron transfer subunit</fullName>
    </recommendedName>
    <alternativeName>
        <fullName evidence="11">Dihydroorotate oxidase B, electron transfer subunit</fullName>
    </alternativeName>
</protein>
<evidence type="ECO:0000256" key="1">
    <source>
        <dbReference type="ARBA" id="ARBA00006422"/>
    </source>
</evidence>
<dbReference type="Gene3D" id="2.10.240.10">
    <property type="entry name" value="Dihydroorotate dehydrogenase, electron transfer subunit"/>
    <property type="match status" value="1"/>
</dbReference>
<proteinExistence type="inferred from homology"/>
<sequence length="244" mass="27109">MAKEYVIGKIEENIRIEDGVYELSVGGNFSGNPGQFYMLRGWREGPFLNRPISISNIYKDKIIFLYELKGKGTKIFSQLKENDEIKLIGPLGRGFSFEKDEKAALVSGGIGVAPFVYLSRKIMGDIDLYAGFRKNPYIIKDLKENINQIYISTEDGSVGYKGLVTGVFNPERYTKVYTCGPIPMMKAVVEICIEKNIPVEVSMESRMACGIGACLGCTIETISGMKMVCKEGPVFNGREVVFDA</sequence>
<dbReference type="UniPathway" id="UPA00070">
    <property type="reaction ID" value="UER00945"/>
</dbReference>
<organism evidence="15 16">
    <name type="scientific">Acidilutibacter cellobiosedens</name>
    <dbReference type="NCBI Taxonomy" id="2507161"/>
    <lineage>
        <taxon>Bacteria</taxon>
        <taxon>Bacillati</taxon>
        <taxon>Bacillota</taxon>
        <taxon>Tissierellia</taxon>
        <taxon>Tissierellales</taxon>
        <taxon>Acidilutibacteraceae</taxon>
        <taxon>Acidilutibacter</taxon>
    </lineage>
</organism>
<evidence type="ECO:0000256" key="6">
    <source>
        <dbReference type="ARBA" id="ARBA00022827"/>
    </source>
</evidence>
<keyword evidence="4 11" id="KW-0001">2Fe-2S</keyword>
<keyword evidence="8 11" id="KW-0249">Electron transport</keyword>
<feature type="binding site" evidence="11 12">
    <location>
        <begin position="50"/>
        <end position="53"/>
    </location>
    <ligand>
        <name>FAD</name>
        <dbReference type="ChEBI" id="CHEBI:57692"/>
    </ligand>
</feature>
<dbReference type="AlphaFoldDB" id="A0A410QB80"/>
<comment type="subunit">
    <text evidence="11">Heterotetramer of 2 PyrK and 2 PyrD type B subunits.</text>
</comment>
<evidence type="ECO:0000256" key="13">
    <source>
        <dbReference type="PIRSR" id="PIRSR006816-2"/>
    </source>
</evidence>
<dbReference type="GO" id="GO:0009055">
    <property type="term" value="F:electron transfer activity"/>
    <property type="evidence" value="ECO:0007669"/>
    <property type="project" value="UniProtKB-UniRule"/>
</dbReference>
<dbReference type="InterPro" id="IPR039261">
    <property type="entry name" value="FNR_nucleotide-bd"/>
</dbReference>
<comment type="function">
    <text evidence="11">Responsible for channeling the electrons from the oxidation of dihydroorotate from the FMN redox center in the PyrD type B subunit to the ultimate electron acceptor NAD(+).</text>
</comment>
<dbReference type="SUPFAM" id="SSF63380">
    <property type="entry name" value="Riboflavin synthase domain-like"/>
    <property type="match status" value="1"/>
</dbReference>
<evidence type="ECO:0000256" key="10">
    <source>
        <dbReference type="ARBA" id="ARBA00023014"/>
    </source>
</evidence>
<feature type="domain" description="FAD-binding FR-type" evidence="14">
    <location>
        <begin position="3"/>
        <end position="97"/>
    </location>
</feature>
<dbReference type="OrthoDB" id="9789468at2"/>
<dbReference type="GO" id="GO:0044205">
    <property type="term" value="P:'de novo' UMP biosynthetic process"/>
    <property type="evidence" value="ECO:0007669"/>
    <property type="project" value="UniProtKB-UniRule"/>
</dbReference>
<dbReference type="InterPro" id="IPR017927">
    <property type="entry name" value="FAD-bd_FR_type"/>
</dbReference>
<keyword evidence="9 11" id="KW-0408">Iron</keyword>
<keyword evidence="16" id="KW-1185">Reference proteome</keyword>
<evidence type="ECO:0000313" key="16">
    <source>
        <dbReference type="Proteomes" id="UP000287969"/>
    </source>
</evidence>
<dbReference type="GO" id="GO:0050660">
    <property type="term" value="F:flavin adenine dinucleotide binding"/>
    <property type="evidence" value="ECO:0007669"/>
    <property type="project" value="InterPro"/>
</dbReference>
<dbReference type="GO" id="GO:0051537">
    <property type="term" value="F:2 iron, 2 sulfur cluster binding"/>
    <property type="evidence" value="ECO:0007669"/>
    <property type="project" value="UniProtKB-KW"/>
</dbReference>
<dbReference type="PANTHER" id="PTHR43513">
    <property type="entry name" value="DIHYDROOROTATE DEHYDROGENASE B (NAD(+)), ELECTRON TRANSFER SUBUNIT"/>
    <property type="match status" value="1"/>
</dbReference>
<gene>
    <name evidence="11" type="primary">pyrK</name>
    <name evidence="15" type="ORF">EQM13_06595</name>
</gene>
<comment type="cofactor">
    <cofactor evidence="11">
        <name>[2Fe-2S] cluster</name>
        <dbReference type="ChEBI" id="CHEBI:190135"/>
    </cofactor>
    <text evidence="11">Binds 1 [2Fe-2S] cluster per subunit.</text>
</comment>
<evidence type="ECO:0000256" key="9">
    <source>
        <dbReference type="ARBA" id="ARBA00023004"/>
    </source>
</evidence>
<evidence type="ECO:0000256" key="4">
    <source>
        <dbReference type="ARBA" id="ARBA00022714"/>
    </source>
</evidence>
<dbReference type="RefSeq" id="WP_071141397.1">
    <property type="nucleotide sequence ID" value="NZ_CP035282.1"/>
</dbReference>
<comment type="caution">
    <text evidence="11">Lacks conserved residue(s) required for the propagation of feature annotation.</text>
</comment>
<dbReference type="GO" id="GO:0046872">
    <property type="term" value="F:metal ion binding"/>
    <property type="evidence" value="ECO:0007669"/>
    <property type="project" value="UniProtKB-KW"/>
</dbReference>
<dbReference type="InterPro" id="IPR017938">
    <property type="entry name" value="Riboflavin_synthase-like_b-brl"/>
</dbReference>
<dbReference type="InterPro" id="IPR050353">
    <property type="entry name" value="PyrK_electron_transfer"/>
</dbReference>
<dbReference type="Gene3D" id="3.40.50.80">
    <property type="entry name" value="Nucleotide-binding domain of ferredoxin-NADP reductase (FNR) module"/>
    <property type="match status" value="1"/>
</dbReference>
<evidence type="ECO:0000313" key="15">
    <source>
        <dbReference type="EMBL" id="QAT61282.1"/>
    </source>
</evidence>
<dbReference type="InterPro" id="IPR019480">
    <property type="entry name" value="Dihydroorotate_DH_Fe-S-bd"/>
</dbReference>
<evidence type="ECO:0000256" key="3">
    <source>
        <dbReference type="ARBA" id="ARBA00022630"/>
    </source>
</evidence>
<keyword evidence="10 11" id="KW-0411">Iron-sulfur</keyword>
<dbReference type="NCBIfam" id="NF000798">
    <property type="entry name" value="PRK00054.1-3"/>
    <property type="match status" value="1"/>
</dbReference>
<dbReference type="Gene3D" id="2.40.30.10">
    <property type="entry name" value="Translation factors"/>
    <property type="match status" value="1"/>
</dbReference>
<dbReference type="InterPro" id="IPR012165">
    <property type="entry name" value="Cyt_c3_hydrogenase_gsu"/>
</dbReference>
<feature type="binding site" evidence="11 13">
    <location>
        <position position="217"/>
    </location>
    <ligand>
        <name>[2Fe-2S] cluster</name>
        <dbReference type="ChEBI" id="CHEBI:190135"/>
    </ligand>
</feature>
<dbReference type="KEGG" id="spoa:EQM13_06595"/>
<dbReference type="Proteomes" id="UP000287969">
    <property type="component" value="Chromosome"/>
</dbReference>
<dbReference type="SUPFAM" id="SSF52343">
    <property type="entry name" value="Ferredoxin reductase-like, C-terminal NADP-linked domain"/>
    <property type="match status" value="1"/>
</dbReference>
<keyword evidence="2 11" id="KW-0813">Transport</keyword>
<evidence type="ECO:0000259" key="14">
    <source>
        <dbReference type="PROSITE" id="PS51384"/>
    </source>
</evidence>
<feature type="binding site" evidence="11 13">
    <location>
        <position position="229"/>
    </location>
    <ligand>
        <name>[2Fe-2S] cluster</name>
        <dbReference type="ChEBI" id="CHEBI:190135"/>
    </ligand>
</feature>
<dbReference type="InterPro" id="IPR023455">
    <property type="entry name" value="Dihydroorotate_DHASE_ETsu"/>
</dbReference>
<dbReference type="GO" id="GO:0016491">
    <property type="term" value="F:oxidoreductase activity"/>
    <property type="evidence" value="ECO:0007669"/>
    <property type="project" value="InterPro"/>
</dbReference>
<keyword evidence="5 11" id="KW-0479">Metal-binding</keyword>
<keyword evidence="3 11" id="KW-0285">Flavoprotein</keyword>
<feature type="binding site" evidence="11 13">
    <location>
        <position position="209"/>
    </location>
    <ligand>
        <name>[2Fe-2S] cluster</name>
        <dbReference type="ChEBI" id="CHEBI:190135"/>
    </ligand>
</feature>
<dbReference type="HAMAP" id="MF_01211">
    <property type="entry name" value="DHODB_Fe_S_bind"/>
    <property type="match status" value="1"/>
</dbReference>
<keyword evidence="7 11" id="KW-0665">Pyrimidine biosynthesis</keyword>
<evidence type="ECO:0000256" key="12">
    <source>
        <dbReference type="PIRSR" id="PIRSR006816-1"/>
    </source>
</evidence>
<dbReference type="PANTHER" id="PTHR43513:SF3">
    <property type="entry name" value="DIHYDROOROTATE DEHYDROGENASE B (NAD(+)), ELECTRON TRANSFER SUBUNIT-RELATED"/>
    <property type="match status" value="1"/>
</dbReference>
<feature type="binding site" evidence="11 13">
    <location>
        <position position="214"/>
    </location>
    <ligand>
        <name>[2Fe-2S] cluster</name>
        <dbReference type="ChEBI" id="CHEBI:190135"/>
    </ligand>
</feature>
<dbReference type="CDD" id="cd06218">
    <property type="entry name" value="DHOD_e_trans"/>
    <property type="match status" value="1"/>
</dbReference>